<protein>
    <submittedName>
        <fullName evidence="2">Uncharacterized protein</fullName>
    </submittedName>
</protein>
<feature type="coiled-coil region" evidence="1">
    <location>
        <begin position="146"/>
        <end position="173"/>
    </location>
</feature>
<dbReference type="Proteomes" id="UP000199520">
    <property type="component" value="Unassembled WGS sequence"/>
</dbReference>
<dbReference type="AlphaFoldDB" id="A0A1I4JVD3"/>
<keyword evidence="1" id="KW-0175">Coiled coil</keyword>
<evidence type="ECO:0000256" key="1">
    <source>
        <dbReference type="SAM" id="Coils"/>
    </source>
</evidence>
<keyword evidence="3" id="KW-1185">Reference proteome</keyword>
<organism evidence="2 3">
    <name type="scientific">Pelosinus propionicus DSM 13327</name>
    <dbReference type="NCBI Taxonomy" id="1123291"/>
    <lineage>
        <taxon>Bacteria</taxon>
        <taxon>Bacillati</taxon>
        <taxon>Bacillota</taxon>
        <taxon>Negativicutes</taxon>
        <taxon>Selenomonadales</taxon>
        <taxon>Sporomusaceae</taxon>
        <taxon>Pelosinus</taxon>
    </lineage>
</organism>
<dbReference type="EMBL" id="FOTS01000014">
    <property type="protein sequence ID" value="SFL70167.1"/>
    <property type="molecule type" value="Genomic_DNA"/>
</dbReference>
<evidence type="ECO:0000313" key="2">
    <source>
        <dbReference type="EMBL" id="SFL70167.1"/>
    </source>
</evidence>
<accession>A0A1I4JVD3</accession>
<evidence type="ECO:0000313" key="3">
    <source>
        <dbReference type="Proteomes" id="UP000199520"/>
    </source>
</evidence>
<reference evidence="3" key="1">
    <citation type="submission" date="2016-10" db="EMBL/GenBank/DDBJ databases">
        <authorList>
            <person name="Varghese N."/>
            <person name="Submissions S."/>
        </authorList>
    </citation>
    <scope>NUCLEOTIDE SEQUENCE [LARGE SCALE GENOMIC DNA]</scope>
    <source>
        <strain evidence="3">DSM 13327</strain>
    </source>
</reference>
<sequence>MGFPTINEVEEIIKNNNLKIIEVEESPRGDYRLNDEREDAIQELCSIAIDNGIKTMFLKSETLKGEELEEILINEETITLDEYGERYKDILKNVKRHNDNIKKMASSGCYEMILSVPINGIIFAIWFLQDWFTNLPDPQETLDKITSGYEEEIQQLREVKARQEDALDEELIQLLVQDEEFKYETSRSRRYYASEIFGKRYPGKYKSLLEIDALAKEAQNRIKKANQLDLEKLVAIVIEDETFKNCYKKSTKIAYLNSILPKYTDKVLMKTEVEQIAELAWLKLGN</sequence>
<name>A0A1I4JVD3_9FIRM</name>
<proteinExistence type="predicted"/>
<dbReference type="RefSeq" id="WP_090935755.1">
    <property type="nucleotide sequence ID" value="NZ_FOTS01000014.1"/>
</dbReference>
<gene>
    <name evidence="2" type="ORF">SAMN04490355_101430</name>
</gene>